<protein>
    <submittedName>
        <fullName evidence="1">Uncharacterized protein</fullName>
    </submittedName>
</protein>
<accession>X1BQ04</accession>
<proteinExistence type="predicted"/>
<evidence type="ECO:0000313" key="1">
    <source>
        <dbReference type="EMBL" id="GAG86143.1"/>
    </source>
</evidence>
<name>X1BQ04_9ZZZZ</name>
<dbReference type="AlphaFoldDB" id="X1BQ04"/>
<sequence>MAGYFGYGLKGFAGGFGQGLSMGVTMQEIRWKKKAEEDLLKAKEEAKIAMNELMVNPANQEYLSSMQDDPYSATGVQLVTSLTALNKDVGNYVANVQKAINEGNHKD</sequence>
<organism evidence="1">
    <name type="scientific">marine sediment metagenome</name>
    <dbReference type="NCBI Taxonomy" id="412755"/>
    <lineage>
        <taxon>unclassified sequences</taxon>
        <taxon>metagenomes</taxon>
        <taxon>ecological metagenomes</taxon>
    </lineage>
</organism>
<feature type="non-terminal residue" evidence="1">
    <location>
        <position position="107"/>
    </location>
</feature>
<gene>
    <name evidence="1" type="ORF">S01H4_32173</name>
</gene>
<comment type="caution">
    <text evidence="1">The sequence shown here is derived from an EMBL/GenBank/DDBJ whole genome shotgun (WGS) entry which is preliminary data.</text>
</comment>
<dbReference type="EMBL" id="BART01016783">
    <property type="protein sequence ID" value="GAG86143.1"/>
    <property type="molecule type" value="Genomic_DNA"/>
</dbReference>
<reference evidence="1" key="1">
    <citation type="journal article" date="2014" name="Front. Microbiol.">
        <title>High frequency of phylogenetically diverse reductive dehalogenase-homologous genes in deep subseafloor sedimentary metagenomes.</title>
        <authorList>
            <person name="Kawai M."/>
            <person name="Futagami T."/>
            <person name="Toyoda A."/>
            <person name="Takaki Y."/>
            <person name="Nishi S."/>
            <person name="Hori S."/>
            <person name="Arai W."/>
            <person name="Tsubouchi T."/>
            <person name="Morono Y."/>
            <person name="Uchiyama I."/>
            <person name="Ito T."/>
            <person name="Fujiyama A."/>
            <person name="Inagaki F."/>
            <person name="Takami H."/>
        </authorList>
    </citation>
    <scope>NUCLEOTIDE SEQUENCE</scope>
    <source>
        <strain evidence="1">Expedition CK06-06</strain>
    </source>
</reference>